<dbReference type="Gene3D" id="3.40.50.150">
    <property type="entry name" value="Vaccinia Virus protein VP39"/>
    <property type="match status" value="1"/>
</dbReference>
<dbReference type="OrthoDB" id="5298787at2"/>
<dbReference type="EMBL" id="JARCJK010000003">
    <property type="protein sequence ID" value="MDE4165568.1"/>
    <property type="molecule type" value="Genomic_DNA"/>
</dbReference>
<dbReference type="InterPro" id="IPR018773">
    <property type="entry name" value="MeTrfase_reg_dom_prd"/>
</dbReference>
<accession>A0A1B0ZN26</accession>
<dbReference type="GO" id="GO:0032259">
    <property type="term" value="P:methylation"/>
    <property type="evidence" value="ECO:0007669"/>
    <property type="project" value="UniProtKB-KW"/>
</dbReference>
<dbReference type="InterPro" id="IPR029063">
    <property type="entry name" value="SAM-dependent_MTases_sf"/>
</dbReference>
<evidence type="ECO:0000313" key="3">
    <source>
        <dbReference type="EMBL" id="ANP35545.1"/>
    </source>
</evidence>
<dbReference type="InterPro" id="IPR025714">
    <property type="entry name" value="Methyltranfer_dom"/>
</dbReference>
<dbReference type="CDD" id="cd02440">
    <property type="entry name" value="AdoMet_MTases"/>
    <property type="match status" value="1"/>
</dbReference>
<feature type="domain" description="Methyltransferase" evidence="2">
    <location>
        <begin position="43"/>
        <end position="154"/>
    </location>
</feature>
<dbReference type="Proteomes" id="UP001218364">
    <property type="component" value="Unassembled WGS sequence"/>
</dbReference>
<dbReference type="RefSeq" id="WP_065270657.1">
    <property type="nucleotide sequence ID" value="NZ_CP015124.1"/>
</dbReference>
<evidence type="ECO:0000313" key="6">
    <source>
        <dbReference type="Proteomes" id="UP001218364"/>
    </source>
</evidence>
<sequence length="531" mass="58803">MNDWTSGYVADLDYTHDFFRELAPSHLAFCAVSQGKKHGLNRSKLTYCELGCGQGVSANLLAAANPHIEFHAMDFNPAHMVGARALAEEAQLDNMHFHEQSFEDFANAPGLPETFDVIALHGVYSWVSKENQQHILDFLSKRLKSGGMVYISYNTQPGWAAAVPLRRILVDRTAQGSGPLAERISDAIQHLEQLDQAGAGYISSNPSLSAWIEKIKNMSPNYLAHEYLNRDWTPFHFADVASDMSQAKLSFMASTDPMDHLDDVSFSAEQLALLNAETDPVRRQGLRDLLLNEQFRTDLFIRGELPHTARGAIGAWFETTLALSRRYGGGRLTFKGRQGDLPLQPEQYAPVLTALQDGPQTVRNLLDQGAFGQNTWEAITRILTVLIGAGHITPCLPQEGLEERAAHCRAFNTAVCKRAEDSETLRFLASPVTGGGIEMDRFEQLFLLAHSEGLETPNEWAELAWQILAPQGYRLHADGRILETPEENLAVLRVRANTFAAQRLPLCESLGLTLEPPMPNPEAQPHSQAVA</sequence>
<reference evidence="4 6" key="2">
    <citation type="submission" date="2023-02" db="EMBL/GenBank/DDBJ databases">
        <title>Population genomics of bacteria associated with diatom.</title>
        <authorList>
            <person name="Xie J."/>
            <person name="Wang H."/>
        </authorList>
    </citation>
    <scope>NUCLEOTIDE SEQUENCE [LARGE SCALE GENOMIC DNA]</scope>
    <source>
        <strain evidence="4 6">PT47_8</strain>
    </source>
</reference>
<dbReference type="Proteomes" id="UP000092565">
    <property type="component" value="Chromosome"/>
</dbReference>
<dbReference type="EMBL" id="CP015124">
    <property type="protein sequence ID" value="ANP35545.1"/>
    <property type="molecule type" value="Genomic_DNA"/>
</dbReference>
<dbReference type="PATRIC" id="fig|60890.4.peg.600"/>
<evidence type="ECO:0000313" key="4">
    <source>
        <dbReference type="EMBL" id="MDE4165568.1"/>
    </source>
</evidence>
<evidence type="ECO:0000313" key="5">
    <source>
        <dbReference type="Proteomes" id="UP000092565"/>
    </source>
</evidence>
<name>A0A1B0ZN26_9RHOB</name>
<keyword evidence="3" id="KW-0489">Methyltransferase</keyword>
<evidence type="ECO:0000259" key="2">
    <source>
        <dbReference type="Pfam" id="PF13847"/>
    </source>
</evidence>
<organism evidence="3 5">
    <name type="scientific">Phaeobacter gallaeciensis</name>
    <dbReference type="NCBI Taxonomy" id="60890"/>
    <lineage>
        <taxon>Bacteria</taxon>
        <taxon>Pseudomonadati</taxon>
        <taxon>Pseudomonadota</taxon>
        <taxon>Alphaproteobacteria</taxon>
        <taxon>Rhodobacterales</taxon>
        <taxon>Roseobacteraceae</taxon>
        <taxon>Phaeobacter</taxon>
    </lineage>
</organism>
<dbReference type="AlphaFoldDB" id="A0A1B0ZN26"/>
<dbReference type="Pfam" id="PF10119">
    <property type="entry name" value="MethyTransf_Reg"/>
    <property type="match status" value="1"/>
</dbReference>
<gene>
    <name evidence="3" type="ORF">JL2886_00618</name>
    <name evidence="4" type="ORF">PXK24_07665</name>
</gene>
<evidence type="ECO:0000259" key="1">
    <source>
        <dbReference type="Pfam" id="PF10119"/>
    </source>
</evidence>
<dbReference type="Pfam" id="PF13847">
    <property type="entry name" value="Methyltransf_31"/>
    <property type="match status" value="1"/>
</dbReference>
<keyword evidence="5" id="KW-1185">Reference proteome</keyword>
<feature type="domain" description="Methyltransferase regulatory" evidence="1">
    <location>
        <begin position="220"/>
        <end position="302"/>
    </location>
</feature>
<reference evidence="3 5" key="1">
    <citation type="submission" date="2016-04" db="EMBL/GenBank/DDBJ databases">
        <authorList>
            <person name="Evans L.H."/>
            <person name="Alamgir A."/>
            <person name="Owens N."/>
            <person name="Weber N.D."/>
            <person name="Virtaneva K."/>
            <person name="Barbian K."/>
            <person name="Babar A."/>
            <person name="Rosenke K."/>
        </authorList>
    </citation>
    <scope>NUCLEOTIDE SEQUENCE [LARGE SCALE GENOMIC DNA]</scope>
    <source>
        <strain evidence="3 5">JL2886</strain>
    </source>
</reference>
<dbReference type="PANTHER" id="PTHR43861">
    <property type="entry name" value="TRANS-ACONITATE 2-METHYLTRANSFERASE-RELATED"/>
    <property type="match status" value="1"/>
</dbReference>
<dbReference type="SUPFAM" id="SSF53335">
    <property type="entry name" value="S-adenosyl-L-methionine-dependent methyltransferases"/>
    <property type="match status" value="1"/>
</dbReference>
<dbReference type="GO" id="GO:0008168">
    <property type="term" value="F:methyltransferase activity"/>
    <property type="evidence" value="ECO:0007669"/>
    <property type="project" value="UniProtKB-KW"/>
</dbReference>
<protein>
    <submittedName>
        <fullName evidence="4">Class I SAM-dependent methyltransferase</fullName>
    </submittedName>
    <submittedName>
        <fullName evidence="3">Methyltransferase type 11</fullName>
    </submittedName>
</protein>
<proteinExistence type="predicted"/>
<keyword evidence="3" id="KW-0808">Transferase</keyword>